<dbReference type="InterPro" id="IPR008978">
    <property type="entry name" value="HSP20-like_chaperone"/>
</dbReference>
<evidence type="ECO:0000259" key="2">
    <source>
        <dbReference type="PROSITE" id="PS01031"/>
    </source>
</evidence>
<dbReference type="RefSeq" id="WP_369611712.1">
    <property type="nucleotide sequence ID" value="NZ_AP031322.1"/>
</dbReference>
<dbReference type="PROSITE" id="PS01031">
    <property type="entry name" value="SHSP"/>
    <property type="match status" value="1"/>
</dbReference>
<dbReference type="KEGG" id="sjv:SJAV_11350"/>
<evidence type="ECO:0000313" key="3">
    <source>
        <dbReference type="EMBL" id="BFH73191.1"/>
    </source>
</evidence>
<comment type="similarity">
    <text evidence="1">Belongs to the small heat shock protein (HSP20) family.</text>
</comment>
<dbReference type="SUPFAM" id="SSF49764">
    <property type="entry name" value="HSP20-like chaperones"/>
    <property type="match status" value="1"/>
</dbReference>
<dbReference type="EMBL" id="AP031322">
    <property type="protein sequence ID" value="BFH73191.1"/>
    <property type="molecule type" value="Genomic_DNA"/>
</dbReference>
<dbReference type="GeneID" id="92354060"/>
<proteinExistence type="inferred from homology"/>
<gene>
    <name evidence="3" type="ORF">SJAV_11350</name>
</gene>
<protein>
    <recommendedName>
        <fullName evidence="2">SHSP domain-containing protein</fullName>
    </recommendedName>
</protein>
<dbReference type="InterPro" id="IPR002068">
    <property type="entry name" value="A-crystallin/Hsp20_dom"/>
</dbReference>
<sequence>MPTFSEDPDVDILITDNLLKVLVDLRGRNIKTENLLVKADNQGIYLFDKENNNVIKVIKLPSQVDPNSVSFSENFGTYIITLKKSL</sequence>
<feature type="domain" description="SHSP" evidence="2">
    <location>
        <begin position="1"/>
        <end position="86"/>
    </location>
</feature>
<accession>A0AAT9GRC9</accession>
<evidence type="ECO:0000256" key="1">
    <source>
        <dbReference type="PROSITE-ProRule" id="PRU00285"/>
    </source>
</evidence>
<reference evidence="3" key="1">
    <citation type="submission" date="2024-03" db="EMBL/GenBank/DDBJ databases">
        <title>Complete genome sequence of Sulfurisphaera javensis strain KD-1.</title>
        <authorList>
            <person name="Sakai H."/>
            <person name="Nur N."/>
            <person name="Suwanto A."/>
            <person name="Kurosawa N."/>
        </authorList>
    </citation>
    <scope>NUCLEOTIDE SEQUENCE</scope>
    <source>
        <strain evidence="3">KD-1</strain>
    </source>
</reference>
<dbReference type="AlphaFoldDB" id="A0AAT9GRC9"/>
<name>A0AAT9GRC9_9CREN</name>
<organism evidence="3">
    <name type="scientific">Sulfurisphaera javensis</name>
    <dbReference type="NCBI Taxonomy" id="2049879"/>
    <lineage>
        <taxon>Archaea</taxon>
        <taxon>Thermoproteota</taxon>
        <taxon>Thermoprotei</taxon>
        <taxon>Sulfolobales</taxon>
        <taxon>Sulfolobaceae</taxon>
        <taxon>Sulfurisphaera</taxon>
    </lineage>
</organism>